<dbReference type="EMBL" id="MU001915">
    <property type="protein sequence ID" value="KAF2793769.1"/>
    <property type="molecule type" value="Genomic_DNA"/>
</dbReference>
<dbReference type="GO" id="GO:0098552">
    <property type="term" value="C:side of membrane"/>
    <property type="evidence" value="ECO:0007669"/>
    <property type="project" value="UniProtKB-KW"/>
</dbReference>
<dbReference type="InterPro" id="IPR046936">
    <property type="entry name" value="BIM1-like"/>
</dbReference>
<reference evidence="12" key="1">
    <citation type="journal article" date="2020" name="Stud. Mycol.">
        <title>101 Dothideomycetes genomes: a test case for predicting lifestyles and emergence of pathogens.</title>
        <authorList>
            <person name="Haridas S."/>
            <person name="Albert R."/>
            <person name="Binder M."/>
            <person name="Bloem J."/>
            <person name="Labutti K."/>
            <person name="Salamov A."/>
            <person name="Andreopoulos B."/>
            <person name="Baker S."/>
            <person name="Barry K."/>
            <person name="Bills G."/>
            <person name="Bluhm B."/>
            <person name="Cannon C."/>
            <person name="Castanera R."/>
            <person name="Culley D."/>
            <person name="Daum C."/>
            <person name="Ezra D."/>
            <person name="Gonzalez J."/>
            <person name="Henrissat B."/>
            <person name="Kuo A."/>
            <person name="Liang C."/>
            <person name="Lipzen A."/>
            <person name="Lutzoni F."/>
            <person name="Magnuson J."/>
            <person name="Mondo S."/>
            <person name="Nolan M."/>
            <person name="Ohm R."/>
            <person name="Pangilinan J."/>
            <person name="Park H.-J."/>
            <person name="Ramirez L."/>
            <person name="Alfaro M."/>
            <person name="Sun H."/>
            <person name="Tritt A."/>
            <person name="Yoshinaga Y."/>
            <person name="Zwiers L.-H."/>
            <person name="Turgeon B."/>
            <person name="Goodwin S."/>
            <person name="Spatafora J."/>
            <person name="Crous P."/>
            <person name="Grigoriev I."/>
        </authorList>
    </citation>
    <scope>NUCLEOTIDE SEQUENCE</scope>
    <source>
        <strain evidence="12">CBS 109.77</strain>
    </source>
</reference>
<dbReference type="InterPro" id="IPR046530">
    <property type="entry name" value="BIM1-like_dom"/>
</dbReference>
<evidence type="ECO:0000256" key="5">
    <source>
        <dbReference type="ARBA" id="ARBA00023136"/>
    </source>
</evidence>
<feature type="domain" description="Copper acquisition factor BIM1-like" evidence="11">
    <location>
        <begin position="33"/>
        <end position="179"/>
    </location>
</feature>
<dbReference type="OrthoDB" id="2587363at2759"/>
<organism evidence="12 13">
    <name type="scientific">Melanomma pulvis-pyrius CBS 109.77</name>
    <dbReference type="NCBI Taxonomy" id="1314802"/>
    <lineage>
        <taxon>Eukaryota</taxon>
        <taxon>Fungi</taxon>
        <taxon>Dikarya</taxon>
        <taxon>Ascomycota</taxon>
        <taxon>Pezizomycotina</taxon>
        <taxon>Dothideomycetes</taxon>
        <taxon>Pleosporomycetidae</taxon>
        <taxon>Pleosporales</taxon>
        <taxon>Melanommataceae</taxon>
        <taxon>Melanomma</taxon>
    </lineage>
</organism>
<evidence type="ECO:0000256" key="1">
    <source>
        <dbReference type="ARBA" id="ARBA00004609"/>
    </source>
</evidence>
<evidence type="ECO:0000256" key="10">
    <source>
        <dbReference type="SAM" id="SignalP"/>
    </source>
</evidence>
<gene>
    <name evidence="12" type="ORF">K505DRAFT_407892</name>
</gene>
<dbReference type="Pfam" id="PF20238">
    <property type="entry name" value="BIM1-like_dom"/>
    <property type="match status" value="1"/>
</dbReference>
<proteinExistence type="predicted"/>
<dbReference type="CDD" id="cd21176">
    <property type="entry name" value="LPMO_auxiliary-like"/>
    <property type="match status" value="1"/>
</dbReference>
<keyword evidence="4 10" id="KW-0732">Signal</keyword>
<keyword evidence="3" id="KW-0336">GPI-anchor</keyword>
<dbReference type="Proteomes" id="UP000799757">
    <property type="component" value="Unassembled WGS sequence"/>
</dbReference>
<dbReference type="CDD" id="cd12087">
    <property type="entry name" value="TM_EGFR-like"/>
    <property type="match status" value="1"/>
</dbReference>
<accession>A0A6A6XBD0</accession>
<name>A0A6A6XBD0_9PLEO</name>
<feature type="signal peptide" evidence="10">
    <location>
        <begin position="1"/>
        <end position="18"/>
    </location>
</feature>
<dbReference type="PANTHER" id="PTHR34992:SF5">
    <property type="entry name" value="ANCHORED PROTEIN, PUTATIVE (AFU_ORTHOLOGUE AFUA_6G02800)-RELATED"/>
    <property type="match status" value="1"/>
</dbReference>
<keyword evidence="7" id="KW-0449">Lipoprotein</keyword>
<evidence type="ECO:0000256" key="6">
    <source>
        <dbReference type="ARBA" id="ARBA00023180"/>
    </source>
</evidence>
<evidence type="ECO:0000256" key="8">
    <source>
        <dbReference type="SAM" id="MobiDB-lite"/>
    </source>
</evidence>
<dbReference type="PANTHER" id="PTHR34992">
    <property type="entry name" value="HYPHAL ANASTAMOSIS-7 PROTEIN"/>
    <property type="match status" value="1"/>
</dbReference>
<evidence type="ECO:0000256" key="9">
    <source>
        <dbReference type="SAM" id="Phobius"/>
    </source>
</evidence>
<keyword evidence="2" id="KW-1003">Cell membrane</keyword>
<keyword evidence="5 9" id="KW-0472">Membrane</keyword>
<dbReference type="GO" id="GO:0005886">
    <property type="term" value="C:plasma membrane"/>
    <property type="evidence" value="ECO:0007669"/>
    <property type="project" value="UniProtKB-SubCell"/>
</dbReference>
<keyword evidence="6" id="KW-0325">Glycoprotein</keyword>
<evidence type="ECO:0000256" key="7">
    <source>
        <dbReference type="ARBA" id="ARBA00023288"/>
    </source>
</evidence>
<evidence type="ECO:0000256" key="2">
    <source>
        <dbReference type="ARBA" id="ARBA00022475"/>
    </source>
</evidence>
<keyword evidence="9" id="KW-1133">Transmembrane helix</keyword>
<keyword evidence="9" id="KW-0812">Transmembrane</keyword>
<feature type="transmembrane region" description="Helical" evidence="9">
    <location>
        <begin position="221"/>
        <end position="245"/>
    </location>
</feature>
<comment type="subcellular location">
    <subcellularLocation>
        <location evidence="1">Cell membrane</location>
        <topology evidence="1">Lipid-anchor</topology>
        <topology evidence="1">GPI-anchor</topology>
    </subcellularLocation>
</comment>
<evidence type="ECO:0000313" key="13">
    <source>
        <dbReference type="Proteomes" id="UP000799757"/>
    </source>
</evidence>
<evidence type="ECO:0000256" key="3">
    <source>
        <dbReference type="ARBA" id="ARBA00022622"/>
    </source>
</evidence>
<keyword evidence="13" id="KW-1185">Reference proteome</keyword>
<feature type="region of interest" description="Disordered" evidence="8">
    <location>
        <begin position="186"/>
        <end position="215"/>
    </location>
</feature>
<evidence type="ECO:0000259" key="11">
    <source>
        <dbReference type="Pfam" id="PF20238"/>
    </source>
</evidence>
<sequence>MHTYILAVFCLFVRLGWAQETKEHGEGAEGTEMGPVAFLWPDDRLWNATNDNTGPCGSPNGPSNRTSFPLTQGSVALTVADEAWNIAFSLALSNDPKTQSDFSNQVVDNVTEIAPGHQCYKLEQLKGITAGTNATIQMEYWSEYEGENNGKNQSFFACADITFVDAADMTITPPCFNVTSDDFITPTPSSTSSSAPTPTAALSESSSSAPASSSKGLSKGAIAGIVIGSLIGGLALIGAIAFFVFRRGKATGLKGKEEYELRAQSLSNTPPASGKP</sequence>
<evidence type="ECO:0000256" key="4">
    <source>
        <dbReference type="ARBA" id="ARBA00022729"/>
    </source>
</evidence>
<feature type="chain" id="PRO_5025644996" description="Copper acquisition factor BIM1-like domain-containing protein" evidence="10">
    <location>
        <begin position="19"/>
        <end position="276"/>
    </location>
</feature>
<dbReference type="AlphaFoldDB" id="A0A6A6XBD0"/>
<evidence type="ECO:0000313" key="12">
    <source>
        <dbReference type="EMBL" id="KAF2793769.1"/>
    </source>
</evidence>
<protein>
    <recommendedName>
        <fullName evidence="11">Copper acquisition factor BIM1-like domain-containing protein</fullName>
    </recommendedName>
</protein>